<evidence type="ECO:0000259" key="1">
    <source>
        <dbReference type="Pfam" id="PF01814"/>
    </source>
</evidence>
<evidence type="ECO:0000313" key="3">
    <source>
        <dbReference type="Proteomes" id="UP000651728"/>
    </source>
</evidence>
<reference evidence="2 3" key="1">
    <citation type="submission" date="2021-01" db="EMBL/GenBank/DDBJ databases">
        <title>Whole genome shotgun sequence of Microbispora amethystogenes NBRC 101907.</title>
        <authorList>
            <person name="Komaki H."/>
            <person name="Tamura T."/>
        </authorList>
    </citation>
    <scope>NUCLEOTIDE SEQUENCE [LARGE SCALE GENOMIC DNA]</scope>
    <source>
        <strain evidence="2 3">NBRC 101907</strain>
    </source>
</reference>
<evidence type="ECO:0000313" key="2">
    <source>
        <dbReference type="EMBL" id="GIH30912.1"/>
    </source>
</evidence>
<protein>
    <recommendedName>
        <fullName evidence="1">Hemerythrin-like domain-containing protein</fullName>
    </recommendedName>
</protein>
<dbReference type="Gene3D" id="1.20.120.520">
    <property type="entry name" value="nmb1532 protein domain like"/>
    <property type="match status" value="1"/>
</dbReference>
<keyword evidence="3" id="KW-1185">Reference proteome</keyword>
<name>A0ABQ4F7W4_9ACTN</name>
<dbReference type="Proteomes" id="UP000651728">
    <property type="component" value="Unassembled WGS sequence"/>
</dbReference>
<dbReference type="CDD" id="cd12108">
    <property type="entry name" value="Hr-like"/>
    <property type="match status" value="1"/>
</dbReference>
<proteinExistence type="predicted"/>
<comment type="caution">
    <text evidence="2">The sequence shown here is derived from an EMBL/GenBank/DDBJ whole genome shotgun (WGS) entry which is preliminary data.</text>
</comment>
<dbReference type="Pfam" id="PF01814">
    <property type="entry name" value="Hemerythrin"/>
    <property type="match status" value="1"/>
</dbReference>
<organism evidence="2 3">
    <name type="scientific">Microbispora amethystogenes</name>
    <dbReference type="NCBI Taxonomy" id="1427754"/>
    <lineage>
        <taxon>Bacteria</taxon>
        <taxon>Bacillati</taxon>
        <taxon>Actinomycetota</taxon>
        <taxon>Actinomycetes</taxon>
        <taxon>Streptosporangiales</taxon>
        <taxon>Streptosporangiaceae</taxon>
        <taxon>Microbispora</taxon>
    </lineage>
</organism>
<accession>A0ABQ4F7W4</accession>
<dbReference type="EMBL" id="BOOB01000007">
    <property type="protein sequence ID" value="GIH30912.1"/>
    <property type="molecule type" value="Genomic_DNA"/>
</dbReference>
<sequence length="218" mass="24231">MITKDDLAGFLLMHAGFRAEFGRLAEACRDPRDGEHRELLEEQLTLVLEMLHAHHTHEDATLWPKLAGRDPEAGAALAELEAEHAVLDPLVAAAADRAVPIPERAPVLRRLHELVGEHLDHEERTAVPLMLRHLTADDIEADKRQAMADFGRRRVPVIFGWLASSADAGLLATAFADLPGPARLMFRLFWWPAYRRRFTRLYGTAAALPAVLPAVPEA</sequence>
<dbReference type="InterPro" id="IPR012312">
    <property type="entry name" value="Hemerythrin-like"/>
</dbReference>
<feature type="domain" description="Hemerythrin-like" evidence="1">
    <location>
        <begin position="12"/>
        <end position="129"/>
    </location>
</feature>
<dbReference type="RefSeq" id="WP_204284317.1">
    <property type="nucleotide sequence ID" value="NZ_BAABEJ010000003.1"/>
</dbReference>
<gene>
    <name evidence="2" type="ORF">Mam01_10760</name>
</gene>